<reference evidence="1" key="1">
    <citation type="journal article" date="2019" name="bioRxiv">
        <title>The Genome of the Zebra Mussel, Dreissena polymorpha: A Resource for Invasive Species Research.</title>
        <authorList>
            <person name="McCartney M.A."/>
            <person name="Auch B."/>
            <person name="Kono T."/>
            <person name="Mallez S."/>
            <person name="Zhang Y."/>
            <person name="Obille A."/>
            <person name="Becker A."/>
            <person name="Abrahante J.E."/>
            <person name="Garbe J."/>
            <person name="Badalamenti J.P."/>
            <person name="Herman A."/>
            <person name="Mangelson H."/>
            <person name="Liachko I."/>
            <person name="Sullivan S."/>
            <person name="Sone E.D."/>
            <person name="Koren S."/>
            <person name="Silverstein K.A.T."/>
            <person name="Beckman K.B."/>
            <person name="Gohl D.M."/>
        </authorList>
    </citation>
    <scope>NUCLEOTIDE SEQUENCE</scope>
    <source>
        <strain evidence="1">Duluth1</strain>
        <tissue evidence="1">Whole animal</tissue>
    </source>
</reference>
<accession>A0A9D4INP7</accession>
<proteinExistence type="predicted"/>
<evidence type="ECO:0000313" key="2">
    <source>
        <dbReference type="Proteomes" id="UP000828390"/>
    </source>
</evidence>
<comment type="caution">
    <text evidence="1">The sequence shown here is derived from an EMBL/GenBank/DDBJ whole genome shotgun (WGS) entry which is preliminary data.</text>
</comment>
<protein>
    <submittedName>
        <fullName evidence="1">Uncharacterized protein</fullName>
    </submittedName>
</protein>
<gene>
    <name evidence="1" type="ORF">DPMN_160366</name>
</gene>
<dbReference type="AlphaFoldDB" id="A0A9D4INP7"/>
<sequence length="53" mass="5927">MYIQTVFVFCEVGIVSRPEFDSWVPVLLLESESLKSESFRSSAAFFALSSAAF</sequence>
<dbReference type="Proteomes" id="UP000828390">
    <property type="component" value="Unassembled WGS sequence"/>
</dbReference>
<organism evidence="1 2">
    <name type="scientific">Dreissena polymorpha</name>
    <name type="common">Zebra mussel</name>
    <name type="synonym">Mytilus polymorpha</name>
    <dbReference type="NCBI Taxonomy" id="45954"/>
    <lineage>
        <taxon>Eukaryota</taxon>
        <taxon>Metazoa</taxon>
        <taxon>Spiralia</taxon>
        <taxon>Lophotrochozoa</taxon>
        <taxon>Mollusca</taxon>
        <taxon>Bivalvia</taxon>
        <taxon>Autobranchia</taxon>
        <taxon>Heteroconchia</taxon>
        <taxon>Euheterodonta</taxon>
        <taxon>Imparidentia</taxon>
        <taxon>Neoheterodontei</taxon>
        <taxon>Myida</taxon>
        <taxon>Dreissenoidea</taxon>
        <taxon>Dreissenidae</taxon>
        <taxon>Dreissena</taxon>
    </lineage>
</organism>
<dbReference type="EMBL" id="JAIWYP010000008">
    <property type="protein sequence ID" value="KAH3782451.1"/>
    <property type="molecule type" value="Genomic_DNA"/>
</dbReference>
<evidence type="ECO:0000313" key="1">
    <source>
        <dbReference type="EMBL" id="KAH3782451.1"/>
    </source>
</evidence>
<keyword evidence="2" id="KW-1185">Reference proteome</keyword>
<name>A0A9D4INP7_DREPO</name>
<reference evidence="1" key="2">
    <citation type="submission" date="2020-11" db="EMBL/GenBank/DDBJ databases">
        <authorList>
            <person name="McCartney M.A."/>
            <person name="Auch B."/>
            <person name="Kono T."/>
            <person name="Mallez S."/>
            <person name="Becker A."/>
            <person name="Gohl D.M."/>
            <person name="Silverstein K.A.T."/>
            <person name="Koren S."/>
            <person name="Bechman K.B."/>
            <person name="Herman A."/>
            <person name="Abrahante J.E."/>
            <person name="Garbe J."/>
        </authorList>
    </citation>
    <scope>NUCLEOTIDE SEQUENCE</scope>
    <source>
        <strain evidence="1">Duluth1</strain>
        <tissue evidence="1">Whole animal</tissue>
    </source>
</reference>